<dbReference type="InterPro" id="IPR051124">
    <property type="entry name" value="Phosphate_Transport_Permease"/>
</dbReference>
<sequence length="318" mass="33869">MQQLMNIRKSKNGKNKMIDIIVRGVLFFLAILSSSFVFIVAGVILFKGITPFISNNGGLGSVNFFSFITGDTWLRGETFNSNLYAIGFIIVSTVYIALLSLLISFPIGVLTALFIAKIAPKKLAEVLRTVTELLASIPSIIYGLFGAGLVLKVVYEASALIGYQSKGGNSVLSSVIVLAIMTIPTITSISEVAIRSVDKEIINGSLALGASPMQTNFKVVLSAAKSGIFTAVILGIGRVLGEATAVSLVAGGRRSGLSFDILDTTSTLTTIMLEGMKETVGLDYDIRFSVGIILMVVILLTNLILNIVKRKVGHVDVK</sequence>
<evidence type="ECO:0000256" key="7">
    <source>
        <dbReference type="ARBA" id="ARBA00022989"/>
    </source>
</evidence>
<organism evidence="11 12">
    <name type="scientific">Mariniplasma anaerobium</name>
    <dbReference type="NCBI Taxonomy" id="2735436"/>
    <lineage>
        <taxon>Bacteria</taxon>
        <taxon>Bacillati</taxon>
        <taxon>Mycoplasmatota</taxon>
        <taxon>Mollicutes</taxon>
        <taxon>Acholeplasmatales</taxon>
        <taxon>Acholeplasmataceae</taxon>
        <taxon>Mariniplasma</taxon>
    </lineage>
</organism>
<proteinExistence type="inferred from homology"/>
<feature type="transmembrane region" description="Helical" evidence="9">
    <location>
        <begin position="83"/>
        <end position="114"/>
    </location>
</feature>
<dbReference type="PROSITE" id="PS50928">
    <property type="entry name" value="ABC_TM1"/>
    <property type="match status" value="1"/>
</dbReference>
<evidence type="ECO:0000256" key="9">
    <source>
        <dbReference type="RuleBase" id="RU363032"/>
    </source>
</evidence>
<dbReference type="SUPFAM" id="SSF161098">
    <property type="entry name" value="MetI-like"/>
    <property type="match status" value="1"/>
</dbReference>
<dbReference type="PANTHER" id="PTHR30425:SF1">
    <property type="entry name" value="PHOSPHATE TRANSPORT SYSTEM PERMEASE PROTEIN PSTC"/>
    <property type="match status" value="1"/>
</dbReference>
<feature type="transmembrane region" description="Helical" evidence="9">
    <location>
        <begin position="20"/>
        <end position="46"/>
    </location>
</feature>
<dbReference type="GO" id="GO:0006817">
    <property type="term" value="P:phosphate ion transport"/>
    <property type="evidence" value="ECO:0007669"/>
    <property type="project" value="UniProtKB-KW"/>
</dbReference>
<evidence type="ECO:0000256" key="5">
    <source>
        <dbReference type="ARBA" id="ARBA00022592"/>
    </source>
</evidence>
<dbReference type="EMBL" id="AP024412">
    <property type="protein sequence ID" value="BCR36613.1"/>
    <property type="molecule type" value="Genomic_DNA"/>
</dbReference>
<keyword evidence="12" id="KW-1185">Reference proteome</keyword>
<keyword evidence="6 9" id="KW-0812">Transmembrane</keyword>
<evidence type="ECO:0000256" key="8">
    <source>
        <dbReference type="ARBA" id="ARBA00023136"/>
    </source>
</evidence>
<dbReference type="AlphaFoldDB" id="A0A7U9THK4"/>
<evidence type="ECO:0000256" key="3">
    <source>
        <dbReference type="ARBA" id="ARBA00022448"/>
    </source>
</evidence>
<comment type="function">
    <text evidence="10">Part of the binding-protein-dependent transport system for phosphate; probably responsible for the translocation of the substrate across the membrane.</text>
</comment>
<dbReference type="PANTHER" id="PTHR30425">
    <property type="entry name" value="PHOSPHATE TRANSPORT SYSTEM PERMEASE PROTEIN PST"/>
    <property type="match status" value="1"/>
</dbReference>
<dbReference type="RefSeq" id="WP_176239259.1">
    <property type="nucleotide sequence ID" value="NZ_AP024412.1"/>
</dbReference>
<feature type="transmembrane region" description="Helical" evidence="9">
    <location>
        <begin position="171"/>
        <end position="194"/>
    </location>
</feature>
<keyword evidence="8 9" id="KW-0472">Membrane</keyword>
<protein>
    <recommendedName>
        <fullName evidence="10">Phosphate transport system permease protein</fullName>
    </recommendedName>
</protein>
<comment type="subcellular location">
    <subcellularLocation>
        <location evidence="1 9">Cell membrane</location>
        <topology evidence="1 9">Multi-pass membrane protein</topology>
    </subcellularLocation>
</comment>
<evidence type="ECO:0000256" key="4">
    <source>
        <dbReference type="ARBA" id="ARBA00022475"/>
    </source>
</evidence>
<dbReference type="NCBIfam" id="TIGR02138">
    <property type="entry name" value="phosphate_pstC"/>
    <property type="match status" value="1"/>
</dbReference>
<reference evidence="11" key="1">
    <citation type="submission" date="2021-01" db="EMBL/GenBank/DDBJ databases">
        <title>Draft genome sequence of Acholeplasmataceae bacterium strain Mahy22.</title>
        <authorList>
            <person name="Watanabe M."/>
            <person name="Kojima H."/>
            <person name="Fukui M."/>
        </authorList>
    </citation>
    <scope>NUCLEOTIDE SEQUENCE</scope>
    <source>
        <strain evidence="11">Mahy22</strain>
    </source>
</reference>
<gene>
    <name evidence="11" type="primary">pstC</name>
    <name evidence="11" type="ORF">MPAN_015060</name>
</gene>
<dbReference type="GO" id="GO:0005315">
    <property type="term" value="F:phosphate transmembrane transporter activity"/>
    <property type="evidence" value="ECO:0007669"/>
    <property type="project" value="InterPro"/>
</dbReference>
<feature type="transmembrane region" description="Helical" evidence="9">
    <location>
        <begin position="126"/>
        <end position="151"/>
    </location>
</feature>
<keyword evidence="3 9" id="KW-0813">Transport</keyword>
<evidence type="ECO:0000313" key="12">
    <source>
        <dbReference type="Proteomes" id="UP000620133"/>
    </source>
</evidence>
<keyword evidence="7 9" id="KW-1133">Transmembrane helix</keyword>
<evidence type="ECO:0000256" key="2">
    <source>
        <dbReference type="ARBA" id="ARBA00007069"/>
    </source>
</evidence>
<evidence type="ECO:0000256" key="10">
    <source>
        <dbReference type="RuleBase" id="RU363054"/>
    </source>
</evidence>
<dbReference type="Proteomes" id="UP000620133">
    <property type="component" value="Chromosome"/>
</dbReference>
<keyword evidence="5 10" id="KW-0592">Phosphate transport</keyword>
<dbReference type="CDD" id="cd06261">
    <property type="entry name" value="TM_PBP2"/>
    <property type="match status" value="1"/>
</dbReference>
<feature type="transmembrane region" description="Helical" evidence="9">
    <location>
        <begin position="286"/>
        <end position="308"/>
    </location>
</feature>
<keyword evidence="4 10" id="KW-1003">Cell membrane</keyword>
<evidence type="ECO:0000313" key="11">
    <source>
        <dbReference type="EMBL" id="BCR36613.1"/>
    </source>
</evidence>
<dbReference type="InterPro" id="IPR000515">
    <property type="entry name" value="MetI-like"/>
</dbReference>
<evidence type="ECO:0000256" key="1">
    <source>
        <dbReference type="ARBA" id="ARBA00004651"/>
    </source>
</evidence>
<dbReference type="GO" id="GO:0005886">
    <property type="term" value="C:plasma membrane"/>
    <property type="evidence" value="ECO:0007669"/>
    <property type="project" value="UniProtKB-SubCell"/>
</dbReference>
<dbReference type="Pfam" id="PF00528">
    <property type="entry name" value="BPD_transp_1"/>
    <property type="match status" value="1"/>
</dbReference>
<accession>A0A7U9THK4</accession>
<name>A0A7U9THK4_9MOLU</name>
<dbReference type="KEGG" id="manr:MPAN_015060"/>
<dbReference type="InterPro" id="IPR035906">
    <property type="entry name" value="MetI-like_sf"/>
</dbReference>
<dbReference type="Gene3D" id="1.10.3720.10">
    <property type="entry name" value="MetI-like"/>
    <property type="match status" value="1"/>
</dbReference>
<comment type="similarity">
    <text evidence="2 10">Belongs to the binding-protein-dependent transport system permease family. CysTW subfamily.</text>
</comment>
<feature type="transmembrane region" description="Helical" evidence="9">
    <location>
        <begin position="215"/>
        <end position="236"/>
    </location>
</feature>
<evidence type="ECO:0000256" key="6">
    <source>
        <dbReference type="ARBA" id="ARBA00022692"/>
    </source>
</evidence>
<dbReference type="InterPro" id="IPR011864">
    <property type="entry name" value="Phosphate_PstC"/>
</dbReference>